<evidence type="ECO:0000256" key="4">
    <source>
        <dbReference type="ARBA" id="ARBA00022692"/>
    </source>
</evidence>
<dbReference type="InterPro" id="IPR011701">
    <property type="entry name" value="MFS"/>
</dbReference>
<dbReference type="EMBL" id="ML179287">
    <property type="protein sequence ID" value="THU92145.1"/>
    <property type="molecule type" value="Genomic_DNA"/>
</dbReference>
<proteinExistence type="inferred from homology"/>
<keyword evidence="5 8" id="KW-1133">Transmembrane helix</keyword>
<keyword evidence="11" id="KW-1185">Reference proteome</keyword>
<feature type="transmembrane region" description="Helical" evidence="8">
    <location>
        <begin position="61"/>
        <end position="84"/>
    </location>
</feature>
<evidence type="ECO:0000313" key="10">
    <source>
        <dbReference type="EMBL" id="THU92145.1"/>
    </source>
</evidence>
<dbReference type="OrthoDB" id="413079at2759"/>
<feature type="transmembrane region" description="Helical" evidence="8">
    <location>
        <begin position="25"/>
        <end position="41"/>
    </location>
</feature>
<feature type="transmembrane region" description="Helical" evidence="8">
    <location>
        <begin position="114"/>
        <end position="132"/>
    </location>
</feature>
<keyword evidence="3" id="KW-0813">Transport</keyword>
<keyword evidence="6 8" id="KW-0472">Membrane</keyword>
<dbReference type="Pfam" id="PF07690">
    <property type="entry name" value="MFS_1"/>
    <property type="match status" value="1"/>
</dbReference>
<evidence type="ECO:0000313" key="11">
    <source>
        <dbReference type="Proteomes" id="UP000297245"/>
    </source>
</evidence>
<dbReference type="GO" id="GO:0012505">
    <property type="term" value="C:endomembrane system"/>
    <property type="evidence" value="ECO:0007669"/>
    <property type="project" value="UniProtKB-SubCell"/>
</dbReference>
<dbReference type="Proteomes" id="UP000297245">
    <property type="component" value="Unassembled WGS sequence"/>
</dbReference>
<feature type="transmembrane region" description="Helical" evidence="8">
    <location>
        <begin position="179"/>
        <end position="202"/>
    </location>
</feature>
<dbReference type="PROSITE" id="PS50850">
    <property type="entry name" value="MFS"/>
    <property type="match status" value="1"/>
</dbReference>
<feature type="transmembrane region" description="Helical" evidence="8">
    <location>
        <begin position="393"/>
        <end position="413"/>
    </location>
</feature>
<protein>
    <submittedName>
        <fullName evidence="10">MFS general substrate transporter</fullName>
    </submittedName>
</protein>
<sequence>MEEKSSQTPVPQTDFSVKKARRRSWLHFLACCVSMISIGWVDGSSGPLIPLMQQQFHVNYTLVSLIFIVNTVGCLTAAAINVFYSEELVLGKATVTAALAQIIANALQAAGIRLPFPVFVISYYICGIGVAMQDAQANGYMASVKRNGATKMGVMHAAYGVGALVAPLVSTQFSNHPSFWSLFYVVSTGLGIINLICLAVIFQFKGKEQCLIEEGEGIERSESSSTAAGQVHWRQIIGSRPVLLVAAFLLCYVGTEVTQGNWSVSYIINERDGGTASGYVSAGFFGGLTIGRVILLPLNSWIGEERVMYLYLVICIGFQLVVWLVPSLVTGALFVSFIGVLLGPFYPIAMNVCGRTLPPHILTGSIGLIGAFSASGGALVPFATGAIAQAAGIWSLQPLMVGMLALQGVIWILEVPKQPVQVKSSESRHPTRSSPTSSPALDPEKNIRE</sequence>
<keyword evidence="4 8" id="KW-0812">Transmembrane</keyword>
<dbReference type="AlphaFoldDB" id="A0A4V4HER8"/>
<evidence type="ECO:0000259" key="9">
    <source>
        <dbReference type="PROSITE" id="PS50850"/>
    </source>
</evidence>
<name>A0A4V4HER8_DENBC</name>
<gene>
    <name evidence="10" type="ORF">K435DRAFT_829737</name>
</gene>
<feature type="transmembrane region" description="Helical" evidence="8">
    <location>
        <begin position="242"/>
        <end position="264"/>
    </location>
</feature>
<comment type="similarity">
    <text evidence="2">Belongs to the major facilitator superfamily.</text>
</comment>
<evidence type="ECO:0000256" key="7">
    <source>
        <dbReference type="SAM" id="MobiDB-lite"/>
    </source>
</evidence>
<accession>A0A4V4HER8</accession>
<dbReference type="GO" id="GO:0016020">
    <property type="term" value="C:membrane"/>
    <property type="evidence" value="ECO:0007669"/>
    <property type="project" value="TreeGrafter"/>
</dbReference>
<feature type="transmembrane region" description="Helical" evidence="8">
    <location>
        <begin position="276"/>
        <end position="295"/>
    </location>
</feature>
<dbReference type="InterPro" id="IPR051788">
    <property type="entry name" value="MFS_Transporter"/>
</dbReference>
<feature type="transmembrane region" description="Helical" evidence="8">
    <location>
        <begin position="153"/>
        <end position="173"/>
    </location>
</feature>
<dbReference type="Gene3D" id="1.20.1250.20">
    <property type="entry name" value="MFS general substrate transporter like domains"/>
    <property type="match status" value="2"/>
</dbReference>
<dbReference type="PANTHER" id="PTHR23514:SF3">
    <property type="entry name" value="BYPASS OF STOP CODON PROTEIN 6"/>
    <property type="match status" value="1"/>
</dbReference>
<organism evidence="10 11">
    <name type="scientific">Dendrothele bispora (strain CBS 962.96)</name>
    <dbReference type="NCBI Taxonomy" id="1314807"/>
    <lineage>
        <taxon>Eukaryota</taxon>
        <taxon>Fungi</taxon>
        <taxon>Dikarya</taxon>
        <taxon>Basidiomycota</taxon>
        <taxon>Agaricomycotina</taxon>
        <taxon>Agaricomycetes</taxon>
        <taxon>Agaricomycetidae</taxon>
        <taxon>Agaricales</taxon>
        <taxon>Agaricales incertae sedis</taxon>
        <taxon>Dendrothele</taxon>
    </lineage>
</organism>
<feature type="transmembrane region" description="Helical" evidence="8">
    <location>
        <begin position="89"/>
        <end position="108"/>
    </location>
</feature>
<evidence type="ECO:0000256" key="5">
    <source>
        <dbReference type="ARBA" id="ARBA00022989"/>
    </source>
</evidence>
<feature type="transmembrane region" description="Helical" evidence="8">
    <location>
        <begin position="361"/>
        <end position="387"/>
    </location>
</feature>
<feature type="domain" description="Major facilitator superfamily (MFS) profile" evidence="9">
    <location>
        <begin position="242"/>
        <end position="449"/>
    </location>
</feature>
<evidence type="ECO:0000256" key="8">
    <source>
        <dbReference type="SAM" id="Phobius"/>
    </source>
</evidence>
<feature type="transmembrane region" description="Helical" evidence="8">
    <location>
        <begin position="307"/>
        <end position="325"/>
    </location>
</feature>
<evidence type="ECO:0000256" key="6">
    <source>
        <dbReference type="ARBA" id="ARBA00023136"/>
    </source>
</evidence>
<feature type="region of interest" description="Disordered" evidence="7">
    <location>
        <begin position="422"/>
        <end position="449"/>
    </location>
</feature>
<evidence type="ECO:0000256" key="2">
    <source>
        <dbReference type="ARBA" id="ARBA00008335"/>
    </source>
</evidence>
<comment type="subcellular location">
    <subcellularLocation>
        <location evidence="1">Endomembrane system</location>
        <topology evidence="1">Multi-pass membrane protein</topology>
    </subcellularLocation>
</comment>
<dbReference type="GO" id="GO:0022857">
    <property type="term" value="F:transmembrane transporter activity"/>
    <property type="evidence" value="ECO:0007669"/>
    <property type="project" value="InterPro"/>
</dbReference>
<dbReference type="SUPFAM" id="SSF103473">
    <property type="entry name" value="MFS general substrate transporter"/>
    <property type="match status" value="1"/>
</dbReference>
<reference evidence="10 11" key="1">
    <citation type="journal article" date="2019" name="Nat. Ecol. Evol.">
        <title>Megaphylogeny resolves global patterns of mushroom evolution.</title>
        <authorList>
            <person name="Varga T."/>
            <person name="Krizsan K."/>
            <person name="Foldi C."/>
            <person name="Dima B."/>
            <person name="Sanchez-Garcia M."/>
            <person name="Sanchez-Ramirez S."/>
            <person name="Szollosi G.J."/>
            <person name="Szarkandi J.G."/>
            <person name="Papp V."/>
            <person name="Albert L."/>
            <person name="Andreopoulos W."/>
            <person name="Angelini C."/>
            <person name="Antonin V."/>
            <person name="Barry K.W."/>
            <person name="Bougher N.L."/>
            <person name="Buchanan P."/>
            <person name="Buyck B."/>
            <person name="Bense V."/>
            <person name="Catcheside P."/>
            <person name="Chovatia M."/>
            <person name="Cooper J."/>
            <person name="Damon W."/>
            <person name="Desjardin D."/>
            <person name="Finy P."/>
            <person name="Geml J."/>
            <person name="Haridas S."/>
            <person name="Hughes K."/>
            <person name="Justo A."/>
            <person name="Karasinski D."/>
            <person name="Kautmanova I."/>
            <person name="Kiss B."/>
            <person name="Kocsube S."/>
            <person name="Kotiranta H."/>
            <person name="LaButti K.M."/>
            <person name="Lechner B.E."/>
            <person name="Liimatainen K."/>
            <person name="Lipzen A."/>
            <person name="Lukacs Z."/>
            <person name="Mihaltcheva S."/>
            <person name="Morgado L.N."/>
            <person name="Niskanen T."/>
            <person name="Noordeloos M.E."/>
            <person name="Ohm R.A."/>
            <person name="Ortiz-Santana B."/>
            <person name="Ovrebo C."/>
            <person name="Racz N."/>
            <person name="Riley R."/>
            <person name="Savchenko A."/>
            <person name="Shiryaev A."/>
            <person name="Soop K."/>
            <person name="Spirin V."/>
            <person name="Szebenyi C."/>
            <person name="Tomsovsky M."/>
            <person name="Tulloss R.E."/>
            <person name="Uehling J."/>
            <person name="Grigoriev I.V."/>
            <person name="Vagvolgyi C."/>
            <person name="Papp T."/>
            <person name="Martin F.M."/>
            <person name="Miettinen O."/>
            <person name="Hibbett D.S."/>
            <person name="Nagy L.G."/>
        </authorList>
    </citation>
    <scope>NUCLEOTIDE SEQUENCE [LARGE SCALE GENOMIC DNA]</scope>
    <source>
        <strain evidence="10 11">CBS 962.96</strain>
    </source>
</reference>
<dbReference type="InterPro" id="IPR020846">
    <property type="entry name" value="MFS_dom"/>
</dbReference>
<dbReference type="FunFam" id="1.20.1250.20:FF:000286">
    <property type="entry name" value="MFS efflux transporter"/>
    <property type="match status" value="1"/>
</dbReference>
<dbReference type="InterPro" id="IPR036259">
    <property type="entry name" value="MFS_trans_sf"/>
</dbReference>
<evidence type="ECO:0000256" key="3">
    <source>
        <dbReference type="ARBA" id="ARBA00022448"/>
    </source>
</evidence>
<dbReference type="PANTHER" id="PTHR23514">
    <property type="entry name" value="BYPASS OF STOP CODON PROTEIN 6"/>
    <property type="match status" value="1"/>
</dbReference>
<evidence type="ECO:0000256" key="1">
    <source>
        <dbReference type="ARBA" id="ARBA00004127"/>
    </source>
</evidence>
<feature type="transmembrane region" description="Helical" evidence="8">
    <location>
        <begin position="331"/>
        <end position="349"/>
    </location>
</feature>